<evidence type="ECO:0000313" key="2">
    <source>
        <dbReference type="Proteomes" id="UP000676336"/>
    </source>
</evidence>
<proteinExistence type="predicted"/>
<sequence>MELNYLHQQVNKDFFYFVEHHIPLSISNSYPGSKQEKGTISEMINEWNSRICISDL</sequence>
<organism evidence="1 2">
    <name type="scientific">Rotaria magnacalcarata</name>
    <dbReference type="NCBI Taxonomy" id="392030"/>
    <lineage>
        <taxon>Eukaryota</taxon>
        <taxon>Metazoa</taxon>
        <taxon>Spiralia</taxon>
        <taxon>Gnathifera</taxon>
        <taxon>Rotifera</taxon>
        <taxon>Eurotatoria</taxon>
        <taxon>Bdelloidea</taxon>
        <taxon>Philodinida</taxon>
        <taxon>Philodinidae</taxon>
        <taxon>Rotaria</taxon>
    </lineage>
</organism>
<feature type="non-terminal residue" evidence="1">
    <location>
        <position position="1"/>
    </location>
</feature>
<accession>A0A8S3K7W9</accession>
<feature type="non-terminal residue" evidence="1">
    <location>
        <position position="56"/>
    </location>
</feature>
<comment type="caution">
    <text evidence="1">The sequence shown here is derived from an EMBL/GenBank/DDBJ whole genome shotgun (WGS) entry which is preliminary data.</text>
</comment>
<evidence type="ECO:0000313" key="1">
    <source>
        <dbReference type="EMBL" id="CAF5227538.1"/>
    </source>
</evidence>
<dbReference type="EMBL" id="CAJOBI010364170">
    <property type="protein sequence ID" value="CAF5227538.1"/>
    <property type="molecule type" value="Genomic_DNA"/>
</dbReference>
<gene>
    <name evidence="1" type="ORF">SMN809_LOCUS85315</name>
</gene>
<protein>
    <submittedName>
        <fullName evidence="1">Uncharacterized protein</fullName>
    </submittedName>
</protein>
<dbReference type="Proteomes" id="UP000676336">
    <property type="component" value="Unassembled WGS sequence"/>
</dbReference>
<reference evidence="1" key="1">
    <citation type="submission" date="2021-02" db="EMBL/GenBank/DDBJ databases">
        <authorList>
            <person name="Nowell W R."/>
        </authorList>
    </citation>
    <scope>NUCLEOTIDE SEQUENCE</scope>
</reference>
<name>A0A8S3K7W9_9BILA</name>
<dbReference type="AlphaFoldDB" id="A0A8S3K7W9"/>